<organism evidence="2 3">
    <name type="scientific">Exophiala aquamarina CBS 119918</name>
    <dbReference type="NCBI Taxonomy" id="1182545"/>
    <lineage>
        <taxon>Eukaryota</taxon>
        <taxon>Fungi</taxon>
        <taxon>Dikarya</taxon>
        <taxon>Ascomycota</taxon>
        <taxon>Pezizomycotina</taxon>
        <taxon>Eurotiomycetes</taxon>
        <taxon>Chaetothyriomycetidae</taxon>
        <taxon>Chaetothyriales</taxon>
        <taxon>Herpotrichiellaceae</taxon>
        <taxon>Exophiala</taxon>
    </lineage>
</organism>
<dbReference type="GeneID" id="25283413"/>
<feature type="compositionally biased region" description="Basic residues" evidence="1">
    <location>
        <begin position="385"/>
        <end position="397"/>
    </location>
</feature>
<dbReference type="HOGENOM" id="CLU_023951_0_0_1"/>
<feature type="region of interest" description="Disordered" evidence="1">
    <location>
        <begin position="508"/>
        <end position="547"/>
    </location>
</feature>
<sequence>MMMVPRSFVQNPLALSQRRRSDFGEKEALSTQRSINSRSRSPSPSALSRPLSQSPDSETRYQPSSDPVRIPSRNTRGKPPKPERPAPTTLQIPTSAAANLPRTGPPRRESVQDILSSTTIPIRKKPRQRPAQRLPNCDYVADFSKLLRDDVQSQGDAHLSGSWTNPQFEGLFGNIDGFIEDQVIVGSEGVDASLLSTRSLSSDSMPSLASPDDFSTNDMPSVSPATIRSPADPRLRQVASSEDCSNQHPLLSRDDDCQFSGASTPELLVSSPPKPRRRDVLEQKAHRSFKSSLTASLKALKSAAQTVSNIATTPPLVPPDEFLGASIFEFKPELTDDRRPPPSVEPPSAAMRRYLNPRATMPADSPAQLHFWLDEKPDPHSKVVGNRKPKLKTKKKNQPASSNSSKLKNSRNRTALLPSVVQLSTCIPSTIRTANASSPPTWLEPDGTPSNKHRAAQALTDGTADSPHGEGQPRPREPRENRDFLRVYVCELNMRKCGKLADEAHGHAKLWLPPVTEDNKDKKNKQGEEIEKKTGVDRWPSWTSDDI</sequence>
<feature type="compositionally biased region" description="Basic and acidic residues" evidence="1">
    <location>
        <begin position="467"/>
        <end position="480"/>
    </location>
</feature>
<feature type="compositionally biased region" description="Polar residues" evidence="1">
    <location>
        <begin position="88"/>
        <end position="97"/>
    </location>
</feature>
<name>A0A072PJS5_9EURO</name>
<dbReference type="EMBL" id="AMGV01000007">
    <property type="protein sequence ID" value="KEF55750.1"/>
    <property type="molecule type" value="Genomic_DNA"/>
</dbReference>
<feature type="compositionally biased region" description="Polar residues" evidence="1">
    <location>
        <begin position="214"/>
        <end position="226"/>
    </location>
</feature>
<dbReference type="PANTHER" id="PTHR42051">
    <property type="entry name" value="MEIOTICALLY UP-REGULATED PROTEIN PB1A10.08"/>
    <property type="match status" value="1"/>
</dbReference>
<feature type="compositionally biased region" description="Low complexity" evidence="1">
    <location>
        <begin position="33"/>
        <end position="55"/>
    </location>
</feature>
<dbReference type="Proteomes" id="UP000027920">
    <property type="component" value="Unassembled WGS sequence"/>
</dbReference>
<dbReference type="PANTHER" id="PTHR42051:SF1">
    <property type="entry name" value="MEIOTICALLY UP-REGULATED PROTEIN PB1A10.08"/>
    <property type="match status" value="1"/>
</dbReference>
<feature type="compositionally biased region" description="Polar residues" evidence="1">
    <location>
        <begin position="238"/>
        <end position="249"/>
    </location>
</feature>
<gene>
    <name evidence="2" type="ORF">A1O9_08501</name>
</gene>
<evidence type="ECO:0000313" key="2">
    <source>
        <dbReference type="EMBL" id="KEF55750.1"/>
    </source>
</evidence>
<feature type="compositionally biased region" description="Polar residues" evidence="1">
    <location>
        <begin position="431"/>
        <end position="440"/>
    </location>
</feature>
<feature type="compositionally biased region" description="Basic and acidic residues" evidence="1">
    <location>
        <begin position="517"/>
        <end position="536"/>
    </location>
</feature>
<feature type="region of interest" description="Disordered" evidence="1">
    <location>
        <begin position="199"/>
        <end position="285"/>
    </location>
</feature>
<dbReference type="STRING" id="1182545.A0A072PJS5"/>
<comment type="caution">
    <text evidence="2">The sequence shown here is derived from an EMBL/GenBank/DDBJ whole genome shotgun (WGS) entry which is preliminary data.</text>
</comment>
<reference evidence="2 3" key="1">
    <citation type="submission" date="2013-03" db="EMBL/GenBank/DDBJ databases">
        <title>The Genome Sequence of Exophiala aquamarina CBS 119918.</title>
        <authorList>
            <consortium name="The Broad Institute Genomics Platform"/>
            <person name="Cuomo C."/>
            <person name="de Hoog S."/>
            <person name="Gorbushina A."/>
            <person name="Walker B."/>
            <person name="Young S.K."/>
            <person name="Zeng Q."/>
            <person name="Gargeya S."/>
            <person name="Fitzgerald M."/>
            <person name="Haas B."/>
            <person name="Abouelleil A."/>
            <person name="Allen A.W."/>
            <person name="Alvarado L."/>
            <person name="Arachchi H.M."/>
            <person name="Berlin A.M."/>
            <person name="Chapman S.B."/>
            <person name="Gainer-Dewar J."/>
            <person name="Goldberg J."/>
            <person name="Griggs A."/>
            <person name="Gujja S."/>
            <person name="Hansen M."/>
            <person name="Howarth C."/>
            <person name="Imamovic A."/>
            <person name="Ireland A."/>
            <person name="Larimer J."/>
            <person name="McCowan C."/>
            <person name="Murphy C."/>
            <person name="Pearson M."/>
            <person name="Poon T.W."/>
            <person name="Priest M."/>
            <person name="Roberts A."/>
            <person name="Saif S."/>
            <person name="Shea T."/>
            <person name="Sisk P."/>
            <person name="Sykes S."/>
            <person name="Wortman J."/>
            <person name="Nusbaum C."/>
            <person name="Birren B."/>
        </authorList>
    </citation>
    <scope>NUCLEOTIDE SEQUENCE [LARGE SCALE GENOMIC DNA]</scope>
    <source>
        <strain evidence="2 3">CBS 119918</strain>
    </source>
</reference>
<dbReference type="OrthoDB" id="4181307at2759"/>
<evidence type="ECO:0000313" key="3">
    <source>
        <dbReference type="Proteomes" id="UP000027920"/>
    </source>
</evidence>
<protein>
    <submittedName>
        <fullName evidence="2">Uncharacterized protein</fullName>
    </submittedName>
</protein>
<feature type="region of interest" description="Disordered" evidence="1">
    <location>
        <begin position="431"/>
        <end position="480"/>
    </location>
</feature>
<accession>A0A072PJS5</accession>
<proteinExistence type="predicted"/>
<keyword evidence="3" id="KW-1185">Reference proteome</keyword>
<dbReference type="AlphaFoldDB" id="A0A072PJS5"/>
<dbReference type="RefSeq" id="XP_013258340.1">
    <property type="nucleotide sequence ID" value="XM_013402886.1"/>
</dbReference>
<feature type="region of interest" description="Disordered" evidence="1">
    <location>
        <begin position="1"/>
        <end position="111"/>
    </location>
</feature>
<feature type="region of interest" description="Disordered" evidence="1">
    <location>
        <begin position="374"/>
        <end position="414"/>
    </location>
</feature>
<dbReference type="InterPro" id="IPR034443">
    <property type="entry name" value="PB1A10.08"/>
</dbReference>
<dbReference type="VEuPathDB" id="FungiDB:A1O9_08501"/>
<feature type="compositionally biased region" description="Basic and acidic residues" evidence="1">
    <location>
        <begin position="19"/>
        <end position="28"/>
    </location>
</feature>
<feature type="compositionally biased region" description="Low complexity" evidence="1">
    <location>
        <begin position="199"/>
        <end position="213"/>
    </location>
</feature>
<evidence type="ECO:0000256" key="1">
    <source>
        <dbReference type="SAM" id="MobiDB-lite"/>
    </source>
</evidence>